<protein>
    <submittedName>
        <fullName evidence="1">Uncharacterized protein</fullName>
    </submittedName>
</protein>
<name>A0ABQ9HWE0_9NEOP</name>
<sequence>MAQVLRESGMIIVWSTATSWKGGYRVTGLVGRASQHPSLLIELERRASHQDLICADQYRGAVGWCANGGFWVRILDNYRARWRSGNTVDSYSGGPGFDSRSGHPAFGFPWFPEITPDECWDRSQTRPWPIYSQSFPQSLFPAQLAPSLMTSLTLPSCQGDYVAARPRARGEEAIRATVTRTPSVLSLLRARRAVFLSWRCTVQIRSNSGAYMLARPVGALCPPTLFFTKNRRNGGRIERLRVGIAGSAGLDSVRAQAGLVKTGRVNTGGETQPATQLFADWNNQIMRGAANGRSFEARLAPGRHTWQAPSLNPPAPPAVLAFHQGESGSIPGQFTPDFRKWESFRTMPLVVGFSRESLVSPHPFIPALIHTHATSPSSALKISMLKKTVQISSLIRIKLQFDCFTCLRREWQELASKQGEPGSIQSGVTPWIFACGNRARRCRWLASFLGDISVRSPLHSGAAPYSPRFTFTGFLDPVVKRRPNLCTPLHSYRHEGNTARLARRSDEALEVRVSVALIAPQLLDLGR</sequence>
<evidence type="ECO:0000313" key="1">
    <source>
        <dbReference type="EMBL" id="KAJ8888693.1"/>
    </source>
</evidence>
<evidence type="ECO:0000313" key="2">
    <source>
        <dbReference type="Proteomes" id="UP001159363"/>
    </source>
</evidence>
<gene>
    <name evidence="1" type="ORF">PR048_008185</name>
</gene>
<reference evidence="1 2" key="1">
    <citation type="submission" date="2023-02" db="EMBL/GenBank/DDBJ databases">
        <title>LHISI_Scaffold_Assembly.</title>
        <authorList>
            <person name="Stuart O.P."/>
            <person name="Cleave R."/>
            <person name="Magrath M.J.L."/>
            <person name="Mikheyev A.S."/>
        </authorList>
    </citation>
    <scope>NUCLEOTIDE SEQUENCE [LARGE SCALE GENOMIC DNA]</scope>
    <source>
        <strain evidence="1">Daus_M_001</strain>
        <tissue evidence="1">Leg muscle</tissue>
    </source>
</reference>
<keyword evidence="2" id="KW-1185">Reference proteome</keyword>
<accession>A0ABQ9HWE0</accession>
<proteinExistence type="predicted"/>
<dbReference type="Proteomes" id="UP001159363">
    <property type="component" value="Chromosome 3"/>
</dbReference>
<dbReference type="EMBL" id="JARBHB010000003">
    <property type="protein sequence ID" value="KAJ8888693.1"/>
    <property type="molecule type" value="Genomic_DNA"/>
</dbReference>
<comment type="caution">
    <text evidence="1">The sequence shown here is derived from an EMBL/GenBank/DDBJ whole genome shotgun (WGS) entry which is preliminary data.</text>
</comment>
<organism evidence="1 2">
    <name type="scientific">Dryococelus australis</name>
    <dbReference type="NCBI Taxonomy" id="614101"/>
    <lineage>
        <taxon>Eukaryota</taxon>
        <taxon>Metazoa</taxon>
        <taxon>Ecdysozoa</taxon>
        <taxon>Arthropoda</taxon>
        <taxon>Hexapoda</taxon>
        <taxon>Insecta</taxon>
        <taxon>Pterygota</taxon>
        <taxon>Neoptera</taxon>
        <taxon>Polyneoptera</taxon>
        <taxon>Phasmatodea</taxon>
        <taxon>Verophasmatodea</taxon>
        <taxon>Anareolatae</taxon>
        <taxon>Phasmatidae</taxon>
        <taxon>Eurycanthinae</taxon>
        <taxon>Dryococelus</taxon>
    </lineage>
</organism>